<reference evidence="1" key="1">
    <citation type="submission" date="2017-01" db="EMBL/GenBank/DDBJ databases">
        <title>Acinetobacter baumannii KL52 capsule biosynthesis gene cluster.</title>
        <authorList>
            <person name="Kenyon J.J."/>
            <person name="Holt K.E."/>
            <person name="Pickard D.J."/>
            <person name="Dougan G."/>
            <person name="Hall R.M."/>
        </authorList>
    </citation>
    <scope>NUCLEOTIDE SEQUENCE</scope>
    <source>
        <strain evidence="1">H32</strain>
    </source>
</reference>
<accession>A0A335H4Y7</accession>
<dbReference type="RefSeq" id="WP_038344802.1">
    <property type="nucleotide sequence ID" value="NZ_CAJHHC010000008.1"/>
</dbReference>
<name>A0A335H4Y7_ACIBA</name>
<evidence type="ECO:0000313" key="1">
    <source>
        <dbReference type="EMBL" id="ARR95907.1"/>
    </source>
</evidence>
<dbReference type="Pfam" id="PF14897">
    <property type="entry name" value="EpsG"/>
    <property type="match status" value="1"/>
</dbReference>
<proteinExistence type="predicted"/>
<dbReference type="EMBL" id="KY434632">
    <property type="protein sequence ID" value="ARR95907.1"/>
    <property type="molecule type" value="Genomic_DNA"/>
</dbReference>
<dbReference type="AlphaFoldDB" id="A0A335H4Y7"/>
<gene>
    <name evidence="1" type="primary">wzy</name>
</gene>
<protein>
    <submittedName>
        <fullName evidence="1">Wzy</fullName>
    </submittedName>
</protein>
<sequence length="343" mass="40439">MKNHFLVKRDSLFFWLFALIFILVAGFRGGTRDTDVYKYVYDHIYNFPLSSIGSFYDATGMEIGYGIISYIFQSFDFSFSTLLLLFSFLTFLFLKKTSDNLEINAFFVILCYLPVFYANHQLMQMRQGFAVAAVYCGISYIILNKNKLLAWFLFLIGFFIHNVVFALIITFFKYINNLINTEKINFYIKSILFVIIVFLFCRLITDFGLSALTDRIGNYSDTDYSEQRSFFHPANLRSVLLLFIFLIFRSKVKINKIYDYLVLLYSIGLGFRLGFYDFLILSGRISTLFTFSEIFIVPFLFKLRLKTLYSYIAILLYFLINLYINLYYQVPFVVHDYFKQIGS</sequence>
<organism evidence="1">
    <name type="scientific">Acinetobacter baumannii</name>
    <dbReference type="NCBI Taxonomy" id="470"/>
    <lineage>
        <taxon>Bacteria</taxon>
        <taxon>Pseudomonadati</taxon>
        <taxon>Pseudomonadota</taxon>
        <taxon>Gammaproteobacteria</taxon>
        <taxon>Moraxellales</taxon>
        <taxon>Moraxellaceae</taxon>
        <taxon>Acinetobacter</taxon>
        <taxon>Acinetobacter calcoaceticus/baumannii complex</taxon>
    </lineage>
</organism>
<dbReference type="InterPro" id="IPR049458">
    <property type="entry name" value="EpsG-like"/>
</dbReference>